<evidence type="ECO:0000313" key="1">
    <source>
        <dbReference type="EMBL" id="ANB78123.1"/>
    </source>
</evidence>
<dbReference type="Proteomes" id="UP000076852">
    <property type="component" value="Plasmid pOLGA3"/>
</dbReference>
<dbReference type="OrthoDB" id="9128641at2"/>
<protein>
    <submittedName>
        <fullName evidence="1">Uncharacterized protein</fullName>
    </submittedName>
</protein>
<gene>
    <name evidence="1" type="ORF">AYM40_37800</name>
</gene>
<keyword evidence="2" id="KW-1185">Reference proteome</keyword>
<geneLocation type="plasmid" evidence="2">
    <name>polga3</name>
</geneLocation>
<keyword evidence="1" id="KW-0614">Plasmid</keyword>
<sequence>MLSDKILEELVRRTPMSEHLVTEAWPDLSTESRLQIIQEIVDANLGFLPTWLAVLAMNDRAPIVRYWAARSTYFKEPESEGSTNATQALFGFLNASTAEEKRLYATAKADSSQLVQAGIDKSYRTLTDSTQLRRLTVLRSQSMPHLAEFFGWLDAAIDAGVSDRELSECAQEFLALPKVNEELRRDPTDFEDGLNAYSAGKVFETAWRVAKKAGASLQRWLASNIPTRMGLWKLDVDELAQMPDEVLAELPWRKDNSEEVAAVLALMRDNPGRFPDKAIEALNRAGNSQIWSAEQLVHAKARQAVDRSPAIIETLINLDGKLTALNEQLHVVLTQSSRKRGFFR</sequence>
<evidence type="ECO:0000313" key="2">
    <source>
        <dbReference type="Proteomes" id="UP000076852"/>
    </source>
</evidence>
<dbReference type="EMBL" id="CP014582">
    <property type="protein sequence ID" value="ANB78123.1"/>
    <property type="molecule type" value="Genomic_DNA"/>
</dbReference>
<dbReference type="KEGG" id="buz:AYM40_37800"/>
<reference evidence="1 2" key="1">
    <citation type="journal article" date="2016" name="Gene">
        <title>PacBio SMRT assembly of a complex multi-replicon genome reveals chlorocatechol degradative operon in a region of genome plasticity.</title>
        <authorList>
            <person name="Ricker N."/>
            <person name="Shen S.Y."/>
            <person name="Goordial J."/>
            <person name="Jin S."/>
            <person name="Fulthorpe R.R."/>
        </authorList>
    </citation>
    <scope>NUCLEOTIDE SEQUENCE [LARGE SCALE GENOMIC DNA]</scope>
    <source>
        <strain evidence="1 2">OLGA172</strain>
        <plasmid evidence="2">polga3</plasmid>
    </source>
</reference>
<proteinExistence type="predicted"/>
<name>A0A167WSR4_9BURK</name>
<accession>A0A167WSR4</accession>
<dbReference type="RefSeq" id="WP_063501281.1">
    <property type="nucleotide sequence ID" value="NZ_CP014582.1"/>
</dbReference>
<organism evidence="1 2">
    <name type="scientific">Paraburkholderia phytofirmans OLGA172</name>
    <dbReference type="NCBI Taxonomy" id="1417228"/>
    <lineage>
        <taxon>Bacteria</taxon>
        <taxon>Pseudomonadati</taxon>
        <taxon>Pseudomonadota</taxon>
        <taxon>Betaproteobacteria</taxon>
        <taxon>Burkholderiales</taxon>
        <taxon>Burkholderiaceae</taxon>
        <taxon>Paraburkholderia</taxon>
    </lineage>
</organism>
<dbReference type="AlphaFoldDB" id="A0A167WSR4"/>